<protein>
    <submittedName>
        <fullName evidence="1">Uncharacterized protein</fullName>
    </submittedName>
</protein>
<accession>A0A7J5YA68</accession>
<evidence type="ECO:0000313" key="2">
    <source>
        <dbReference type="Proteomes" id="UP000518266"/>
    </source>
</evidence>
<gene>
    <name evidence="1" type="ORF">F7725_003382</name>
</gene>
<dbReference type="Proteomes" id="UP000518266">
    <property type="component" value="Unassembled WGS sequence"/>
</dbReference>
<sequence>MVRTDYAVQAGSESLLGLSDSQQPKRGPPGLSYFPFFHLNLNRQEEALTQPQQIPHRHTHHTEAMGSVSELCVSSLQTFLCPAMKPLQQAPAACLDRESRAGQIGWLKSSFVSANHSLELSTEPPFTYRRNHSQFCRSETTCNFFNSDLHGDSMVLKSEDGVGYKSPLHVRAGCTLQHMGPILTAVRAAVSLGLQRAAGSAEGSRLTHKDMQT</sequence>
<dbReference type="AlphaFoldDB" id="A0A7J5YA68"/>
<evidence type="ECO:0000313" key="1">
    <source>
        <dbReference type="EMBL" id="KAF3846304.1"/>
    </source>
</evidence>
<name>A0A7J5YA68_DISMA</name>
<reference evidence="1 2" key="1">
    <citation type="submission" date="2020-03" db="EMBL/GenBank/DDBJ databases">
        <title>Dissostichus mawsoni Genome sequencing and assembly.</title>
        <authorList>
            <person name="Park H."/>
        </authorList>
    </citation>
    <scope>NUCLEOTIDE SEQUENCE [LARGE SCALE GENOMIC DNA]</scope>
    <source>
        <strain evidence="1">DM0001</strain>
        <tissue evidence="1">Muscle</tissue>
    </source>
</reference>
<comment type="caution">
    <text evidence="1">The sequence shown here is derived from an EMBL/GenBank/DDBJ whole genome shotgun (WGS) entry which is preliminary data.</text>
</comment>
<organism evidence="1 2">
    <name type="scientific">Dissostichus mawsoni</name>
    <name type="common">Antarctic cod</name>
    <dbReference type="NCBI Taxonomy" id="36200"/>
    <lineage>
        <taxon>Eukaryota</taxon>
        <taxon>Metazoa</taxon>
        <taxon>Chordata</taxon>
        <taxon>Craniata</taxon>
        <taxon>Vertebrata</taxon>
        <taxon>Euteleostomi</taxon>
        <taxon>Actinopterygii</taxon>
        <taxon>Neopterygii</taxon>
        <taxon>Teleostei</taxon>
        <taxon>Neoteleostei</taxon>
        <taxon>Acanthomorphata</taxon>
        <taxon>Eupercaria</taxon>
        <taxon>Perciformes</taxon>
        <taxon>Notothenioidei</taxon>
        <taxon>Nototheniidae</taxon>
        <taxon>Dissostichus</taxon>
    </lineage>
</organism>
<keyword evidence="2" id="KW-1185">Reference proteome</keyword>
<dbReference type="EMBL" id="JAAKFY010000014">
    <property type="protein sequence ID" value="KAF3846304.1"/>
    <property type="molecule type" value="Genomic_DNA"/>
</dbReference>
<proteinExistence type="predicted"/>